<dbReference type="Gramene" id="LPERR08G11410.1">
    <property type="protein sequence ID" value="LPERR08G11410.1"/>
    <property type="gene ID" value="LPERR08G11410"/>
</dbReference>
<organism evidence="1 2">
    <name type="scientific">Leersia perrieri</name>
    <dbReference type="NCBI Taxonomy" id="77586"/>
    <lineage>
        <taxon>Eukaryota</taxon>
        <taxon>Viridiplantae</taxon>
        <taxon>Streptophyta</taxon>
        <taxon>Embryophyta</taxon>
        <taxon>Tracheophyta</taxon>
        <taxon>Spermatophyta</taxon>
        <taxon>Magnoliopsida</taxon>
        <taxon>Liliopsida</taxon>
        <taxon>Poales</taxon>
        <taxon>Poaceae</taxon>
        <taxon>BOP clade</taxon>
        <taxon>Oryzoideae</taxon>
        <taxon>Oryzeae</taxon>
        <taxon>Oryzinae</taxon>
        <taxon>Leersia</taxon>
    </lineage>
</organism>
<accession>A0A0D9X7L4</accession>
<reference evidence="1" key="3">
    <citation type="submission" date="2015-04" db="UniProtKB">
        <authorList>
            <consortium name="EnsemblPlants"/>
        </authorList>
    </citation>
    <scope>IDENTIFICATION</scope>
</reference>
<reference evidence="1 2" key="1">
    <citation type="submission" date="2012-08" db="EMBL/GenBank/DDBJ databases">
        <title>Oryza genome evolution.</title>
        <authorList>
            <person name="Wing R.A."/>
        </authorList>
    </citation>
    <scope>NUCLEOTIDE SEQUENCE</scope>
</reference>
<proteinExistence type="predicted"/>
<dbReference type="EnsemblPlants" id="LPERR08G11410.1">
    <property type="protein sequence ID" value="LPERR08G11410.1"/>
    <property type="gene ID" value="LPERR08G11410"/>
</dbReference>
<reference evidence="2" key="2">
    <citation type="submission" date="2013-12" db="EMBL/GenBank/DDBJ databases">
        <authorList>
            <person name="Yu Y."/>
            <person name="Lee S."/>
            <person name="de Baynast K."/>
            <person name="Wissotski M."/>
            <person name="Liu L."/>
            <person name="Talag J."/>
            <person name="Goicoechea J."/>
            <person name="Angelova A."/>
            <person name="Jetty R."/>
            <person name="Kudrna D."/>
            <person name="Golser W."/>
            <person name="Rivera L."/>
            <person name="Zhang J."/>
            <person name="Wing R."/>
        </authorList>
    </citation>
    <scope>NUCLEOTIDE SEQUENCE</scope>
</reference>
<dbReference type="HOGENOM" id="CLU_1356437_0_0_1"/>
<dbReference type="Proteomes" id="UP000032180">
    <property type="component" value="Chromosome 8"/>
</dbReference>
<dbReference type="AlphaFoldDB" id="A0A0D9X7L4"/>
<name>A0A0D9X7L4_9ORYZ</name>
<keyword evidence="2" id="KW-1185">Reference proteome</keyword>
<evidence type="ECO:0000313" key="2">
    <source>
        <dbReference type="Proteomes" id="UP000032180"/>
    </source>
</evidence>
<evidence type="ECO:0000313" key="1">
    <source>
        <dbReference type="EnsemblPlants" id="LPERR08G11410.1"/>
    </source>
</evidence>
<sequence>MHQQRRCRRRAELPAAVVHRSQHQVAITTVSFLDPQPPKISPSGATSKEIAGRLPQLRPSADDADPRSPVSVQRCESVYTILRPSSNHCLLSHCTPMGESGRCCYCTAAGTRHCRRSRRSHAGARRWLGRRRPPLPVIAAGALTVSGCPDCTSSIASTSSTFSLLGSTAVAPPIVDANAIFAAAPAQPVLPAREREGRTENV</sequence>
<protein>
    <submittedName>
        <fullName evidence="1">Uncharacterized protein</fullName>
    </submittedName>
</protein>